<dbReference type="PANTHER" id="PTHR43142">
    <property type="entry name" value="CARBOXYLIC ESTER HYDROLASE"/>
    <property type="match status" value="1"/>
</dbReference>
<keyword evidence="2" id="KW-0719">Serine esterase</keyword>
<evidence type="ECO:0000256" key="5">
    <source>
        <dbReference type="ARBA" id="ARBA00023180"/>
    </source>
</evidence>
<dbReference type="OrthoDB" id="19653at2759"/>
<protein>
    <recommendedName>
        <fullName evidence="6">Carboxylic ester hydrolase</fullName>
        <ecNumber evidence="6">3.1.1.-</ecNumber>
    </recommendedName>
</protein>
<dbReference type="InterPro" id="IPR002018">
    <property type="entry name" value="CarbesteraseB"/>
</dbReference>
<keyword evidence="6" id="KW-0732">Signal</keyword>
<evidence type="ECO:0000313" key="8">
    <source>
        <dbReference type="EMBL" id="CAH1968412.1"/>
    </source>
</evidence>
<dbReference type="PANTHER" id="PTHR43142:SF1">
    <property type="entry name" value="CARBOXYLIC ESTER HYDROLASE"/>
    <property type="match status" value="1"/>
</dbReference>
<dbReference type="Gene3D" id="3.40.50.1820">
    <property type="entry name" value="alpha/beta hydrolase"/>
    <property type="match status" value="1"/>
</dbReference>
<dbReference type="InterPro" id="IPR019826">
    <property type="entry name" value="Carboxylesterase_B_AS"/>
</dbReference>
<evidence type="ECO:0000256" key="2">
    <source>
        <dbReference type="ARBA" id="ARBA00022487"/>
    </source>
</evidence>
<keyword evidence="4" id="KW-1015">Disulfide bond</keyword>
<evidence type="ECO:0000256" key="1">
    <source>
        <dbReference type="ARBA" id="ARBA00005964"/>
    </source>
</evidence>
<dbReference type="GO" id="GO:0052689">
    <property type="term" value="F:carboxylic ester hydrolase activity"/>
    <property type="evidence" value="ECO:0007669"/>
    <property type="project" value="UniProtKB-KW"/>
</dbReference>
<dbReference type="PROSITE" id="PS00941">
    <property type="entry name" value="CARBOXYLESTERASE_B_2"/>
    <property type="match status" value="1"/>
</dbReference>
<dbReference type="InterPro" id="IPR019819">
    <property type="entry name" value="Carboxylesterase_B_CS"/>
</dbReference>
<feature type="signal peptide" evidence="6">
    <location>
        <begin position="1"/>
        <end position="20"/>
    </location>
</feature>
<evidence type="ECO:0000313" key="9">
    <source>
        <dbReference type="Proteomes" id="UP001152888"/>
    </source>
</evidence>
<keyword evidence="9" id="KW-1185">Reference proteome</keyword>
<evidence type="ECO:0000256" key="4">
    <source>
        <dbReference type="ARBA" id="ARBA00023157"/>
    </source>
</evidence>
<name>A0A9P0KA16_ACAOB</name>
<gene>
    <name evidence="8" type="ORF">ACAOBT_LOCUS7830</name>
</gene>
<evidence type="ECO:0000256" key="6">
    <source>
        <dbReference type="RuleBase" id="RU361235"/>
    </source>
</evidence>
<keyword evidence="3 6" id="KW-0378">Hydrolase</keyword>
<keyword evidence="5" id="KW-0325">Glycoprotein</keyword>
<dbReference type="Proteomes" id="UP001152888">
    <property type="component" value="Unassembled WGS sequence"/>
</dbReference>
<dbReference type="EC" id="3.1.1.-" evidence="6"/>
<dbReference type="InterPro" id="IPR029058">
    <property type="entry name" value="AB_hydrolase_fold"/>
</dbReference>
<comment type="similarity">
    <text evidence="1 6">Belongs to the type-B carboxylesterase/lipase family.</text>
</comment>
<sequence>MTIKIVTIIVSLSFLQLSTTFDNQKYSDDVGLYVTLNEPQNSTIKGHYLTSFLGRKYYAFQDIPFAMPPIGKRRFKEAEPTPPWKGVYNATQSKKMCPQKVSFVVIGNEDCLYLNVYTPVNPKNTTKRLPVFFWIHGGAFVYGGGGYLMQNPAYFMDEDVVVVTTNYRLGILGFLSTEDSVIPANLGLKDQRLALGWTYANIDRFGGDPKNIVIGGESAGAGSVGYHLLEIHEKPMFTGAFLGSGTSMNTWTYQQNPKERAFTVGRKLDKHFDSTDSASLLAILQNVTVANLLQICTEEQKYFNWIAIQPEDKNGYNPPTDSIENGNFIKVPVLLGFNSEELLCPLGSRSGNHYKRVYEQALEADLDPSKLVGVIDIGKQNATQIGIELRKFYTNGSFTNDLPAFVRYLSEYNFITAITKHADSASQFVFTYLYQFSFKSSTARKSTIPGIEGTCHGEDLPFYWTDYRVKIPENERIIAKRFVRIISNFIKHKSPMPQLDPLLENATWPEVRPNYIQYMNFGEHFKVEKNPRSFSIKAEFLDKHLVKPIYVY</sequence>
<reference evidence="8" key="1">
    <citation type="submission" date="2022-03" db="EMBL/GenBank/DDBJ databases">
        <authorList>
            <person name="Sayadi A."/>
        </authorList>
    </citation>
    <scope>NUCLEOTIDE SEQUENCE</scope>
</reference>
<accession>A0A9P0KA16</accession>
<dbReference type="PROSITE" id="PS00122">
    <property type="entry name" value="CARBOXYLESTERASE_B_1"/>
    <property type="match status" value="1"/>
</dbReference>
<comment type="caution">
    <text evidence="8">The sequence shown here is derived from an EMBL/GenBank/DDBJ whole genome shotgun (WGS) entry which is preliminary data.</text>
</comment>
<organism evidence="8 9">
    <name type="scientific">Acanthoscelides obtectus</name>
    <name type="common">Bean weevil</name>
    <name type="synonym">Bruchus obtectus</name>
    <dbReference type="NCBI Taxonomy" id="200917"/>
    <lineage>
        <taxon>Eukaryota</taxon>
        <taxon>Metazoa</taxon>
        <taxon>Ecdysozoa</taxon>
        <taxon>Arthropoda</taxon>
        <taxon>Hexapoda</taxon>
        <taxon>Insecta</taxon>
        <taxon>Pterygota</taxon>
        <taxon>Neoptera</taxon>
        <taxon>Endopterygota</taxon>
        <taxon>Coleoptera</taxon>
        <taxon>Polyphaga</taxon>
        <taxon>Cucujiformia</taxon>
        <taxon>Chrysomeloidea</taxon>
        <taxon>Chrysomelidae</taxon>
        <taxon>Bruchinae</taxon>
        <taxon>Bruchini</taxon>
        <taxon>Acanthoscelides</taxon>
    </lineage>
</organism>
<evidence type="ECO:0000259" key="7">
    <source>
        <dbReference type="Pfam" id="PF00135"/>
    </source>
</evidence>
<proteinExistence type="inferred from homology"/>
<dbReference type="EMBL" id="CAKOFQ010006752">
    <property type="protein sequence ID" value="CAH1968412.1"/>
    <property type="molecule type" value="Genomic_DNA"/>
</dbReference>
<dbReference type="Pfam" id="PF00135">
    <property type="entry name" value="COesterase"/>
    <property type="match status" value="1"/>
</dbReference>
<feature type="chain" id="PRO_5040532548" description="Carboxylic ester hydrolase" evidence="6">
    <location>
        <begin position="21"/>
        <end position="552"/>
    </location>
</feature>
<feature type="domain" description="Carboxylesterase type B" evidence="7">
    <location>
        <begin position="41"/>
        <end position="532"/>
    </location>
</feature>
<dbReference type="SUPFAM" id="SSF53474">
    <property type="entry name" value="alpha/beta-Hydrolases"/>
    <property type="match status" value="1"/>
</dbReference>
<dbReference type="AlphaFoldDB" id="A0A9P0KA16"/>
<evidence type="ECO:0000256" key="3">
    <source>
        <dbReference type="ARBA" id="ARBA00022801"/>
    </source>
</evidence>